<sequence>KAQIAVAEKDHLLVLESINTEVYSKSKEPSEVDNGNLIEQPNEKKDGQKLRRCLLSEDE</sequence>
<proteinExistence type="predicted"/>
<dbReference type="EMBL" id="CAJVQC010018258">
    <property type="protein sequence ID" value="CAG8692010.1"/>
    <property type="molecule type" value="Genomic_DNA"/>
</dbReference>
<evidence type="ECO:0000313" key="2">
    <source>
        <dbReference type="Proteomes" id="UP000789920"/>
    </source>
</evidence>
<protein>
    <submittedName>
        <fullName evidence="1">17826_t:CDS:1</fullName>
    </submittedName>
</protein>
<accession>A0ACA9P736</accession>
<name>A0ACA9P736_9GLOM</name>
<organism evidence="1 2">
    <name type="scientific">Racocetra persica</name>
    <dbReference type="NCBI Taxonomy" id="160502"/>
    <lineage>
        <taxon>Eukaryota</taxon>
        <taxon>Fungi</taxon>
        <taxon>Fungi incertae sedis</taxon>
        <taxon>Mucoromycota</taxon>
        <taxon>Glomeromycotina</taxon>
        <taxon>Glomeromycetes</taxon>
        <taxon>Diversisporales</taxon>
        <taxon>Gigasporaceae</taxon>
        <taxon>Racocetra</taxon>
    </lineage>
</organism>
<feature type="non-terminal residue" evidence="1">
    <location>
        <position position="1"/>
    </location>
</feature>
<evidence type="ECO:0000313" key="1">
    <source>
        <dbReference type="EMBL" id="CAG8692010.1"/>
    </source>
</evidence>
<gene>
    <name evidence="1" type="ORF">RPERSI_LOCUS9598</name>
</gene>
<keyword evidence="2" id="KW-1185">Reference proteome</keyword>
<comment type="caution">
    <text evidence="1">The sequence shown here is derived from an EMBL/GenBank/DDBJ whole genome shotgun (WGS) entry which is preliminary data.</text>
</comment>
<dbReference type="Proteomes" id="UP000789920">
    <property type="component" value="Unassembled WGS sequence"/>
</dbReference>
<reference evidence="1" key="1">
    <citation type="submission" date="2021-06" db="EMBL/GenBank/DDBJ databases">
        <authorList>
            <person name="Kallberg Y."/>
            <person name="Tangrot J."/>
            <person name="Rosling A."/>
        </authorList>
    </citation>
    <scope>NUCLEOTIDE SEQUENCE</scope>
    <source>
        <strain evidence="1">MA461A</strain>
    </source>
</reference>